<gene>
    <name evidence="5" type="ORF">D915_005856</name>
</gene>
<protein>
    <recommendedName>
        <fullName evidence="4">Cortactin-binding protein-2 N-terminal domain-containing protein</fullName>
    </recommendedName>
</protein>
<comment type="caution">
    <text evidence="5">The sequence shown here is derived from an EMBL/GenBank/DDBJ whole genome shotgun (WGS) entry which is preliminary data.</text>
</comment>
<dbReference type="Pfam" id="PF09727">
    <property type="entry name" value="CortBP2"/>
    <property type="match status" value="1"/>
</dbReference>
<evidence type="ECO:0000313" key="5">
    <source>
        <dbReference type="EMBL" id="THD23564.1"/>
    </source>
</evidence>
<feature type="region of interest" description="Disordered" evidence="3">
    <location>
        <begin position="361"/>
        <end position="382"/>
    </location>
</feature>
<evidence type="ECO:0000313" key="6">
    <source>
        <dbReference type="Proteomes" id="UP000230066"/>
    </source>
</evidence>
<dbReference type="AlphaFoldDB" id="A0A4E0RB22"/>
<evidence type="ECO:0000256" key="3">
    <source>
        <dbReference type="SAM" id="MobiDB-lite"/>
    </source>
</evidence>
<proteinExistence type="predicted"/>
<evidence type="ECO:0000256" key="2">
    <source>
        <dbReference type="SAM" id="Coils"/>
    </source>
</evidence>
<feature type="compositionally biased region" description="Polar residues" evidence="3">
    <location>
        <begin position="1005"/>
        <end position="1019"/>
    </location>
</feature>
<name>A0A4E0RB22_FASHE</name>
<feature type="coiled-coil region" evidence="2">
    <location>
        <begin position="79"/>
        <end position="188"/>
    </location>
</feature>
<dbReference type="InterPro" id="IPR019131">
    <property type="entry name" value="Cortactin-binding_p2_N"/>
</dbReference>
<organism evidence="5 6">
    <name type="scientific">Fasciola hepatica</name>
    <name type="common">Liver fluke</name>
    <dbReference type="NCBI Taxonomy" id="6192"/>
    <lineage>
        <taxon>Eukaryota</taxon>
        <taxon>Metazoa</taxon>
        <taxon>Spiralia</taxon>
        <taxon>Lophotrochozoa</taxon>
        <taxon>Platyhelminthes</taxon>
        <taxon>Trematoda</taxon>
        <taxon>Digenea</taxon>
        <taxon>Plagiorchiida</taxon>
        <taxon>Echinostomata</taxon>
        <taxon>Echinostomatoidea</taxon>
        <taxon>Fasciolidae</taxon>
        <taxon>Fasciola</taxon>
    </lineage>
</organism>
<keyword evidence="6" id="KW-1185">Reference proteome</keyword>
<dbReference type="EMBL" id="JXXN02002080">
    <property type="protein sequence ID" value="THD23564.1"/>
    <property type="molecule type" value="Genomic_DNA"/>
</dbReference>
<accession>A0A4E0RB22</accession>
<feature type="region of interest" description="Disordered" evidence="3">
    <location>
        <begin position="996"/>
        <end position="1039"/>
    </location>
</feature>
<sequence length="1118" mass="126948">MKQNLPSGVEHFSRYATLSNLEKPQQNPLRALQKDAVVNVESTETEDQEMRSIYANQLDQLECLIQTQRNFQNLMKTNYVALMEKYKKTVNELDRLRKEATTTNLNKVTQEKQILERKFHEHARARMILGSMLRTVLRTLRAKCAALDQAQRQLSTCEKERDMYKAQANELKEQNKALEQRTRKDLRNHGKSHFKEAFLEGNGSVRNNEFKSHSFRIQRSFEVLKTDENQPSSLTKSMGRINSLTSSVAPKHRPSLPWNLLRSNTDSASNKLGKPPGKGSFSSPKLVRAHLVLCNRIYSMDEPHPSGRSYDPVQIGSVCIEQNTTWDQFDARVRAILNGYARIIAETTDGNRFSNVLHRTKNSVSSSDSQLSQLQASREQAKLDTDKTTSVVRCRLGQLDWTLGSPPTPNSLSVRRLQLLQGISLQDSCSTPFDLCLSLPTPSCPTPPMTKHYSINGSIGHRGTEEVSKLDQKLVLTVDPVAHVSIECGLSLEWVRQYLSVMKIHKRLVFVTNTGWLWTRRLLHSLAGLIMTEVHSTEQPVRRHTLAQYSVISGGDSFNLEDWLCRQNIIRRANNQTVSIMDQSNTTTVLIFETMNFLRSTANRMTLSYLLGIPNEVENHPAWDLQAKELYLLAQSDPLSIEWLCLPIAVQTDLGWLLPLKPHWTAGGQASTSNSMLLHPLALNRTPLIDVVPLQLRLIAHKCALERAEREIALDESSVRKIDTVDLNPDLGEMCRWVESIWTRLYMSIKWLGLNRGQCLISDSQELSQLPTDLFPQFHCTDPNGQPKTGESSWSEIAKSLITARSDENTEHQIAELLNPDVFSSFPAFTSFLQEDKKANYYEMLKWIEQKWNNEFEPGLQRCISSAAAMESSWERLEHKEPVLYIKLTNPVQARNRVQQVLRNVPSDAAATLFLRQIVMADCPLEGAARLNFSSRLTGGETTHSRISHPRRLNFDLPEATIPPFSENRGFKPNIRMIDECQVLKRTVADRSRIRGKIGDEHSMDNQNENPTRSVSVPSTRCKKLVHSDDPAGGRVKLSGSGERINETMLTKSRRGGSAIDRVGFSAVNPYRHLRGEEYRPARFWSHSTNSWLDEPSITTVPLRKQTILVHSMDSESH</sequence>
<reference evidence="5" key="1">
    <citation type="submission" date="2019-03" db="EMBL/GenBank/DDBJ databases">
        <title>Improved annotation for the trematode Fasciola hepatica.</title>
        <authorList>
            <person name="Choi Y.-J."/>
            <person name="Martin J."/>
            <person name="Mitreva M."/>
        </authorList>
    </citation>
    <scope>NUCLEOTIDE SEQUENCE [LARGE SCALE GENOMIC DNA]</scope>
</reference>
<evidence type="ECO:0000256" key="1">
    <source>
        <dbReference type="ARBA" id="ARBA00023054"/>
    </source>
</evidence>
<feature type="domain" description="Cortactin-binding protein-2 N-terminal" evidence="4">
    <location>
        <begin position="22"/>
        <end position="101"/>
    </location>
</feature>
<dbReference type="Proteomes" id="UP000230066">
    <property type="component" value="Unassembled WGS sequence"/>
</dbReference>
<keyword evidence="1 2" id="KW-0175">Coiled coil</keyword>
<evidence type="ECO:0000259" key="4">
    <source>
        <dbReference type="Pfam" id="PF09727"/>
    </source>
</evidence>
<feature type="compositionally biased region" description="Polar residues" evidence="3">
    <location>
        <begin position="261"/>
        <end position="270"/>
    </location>
</feature>
<feature type="compositionally biased region" description="Low complexity" evidence="3">
    <location>
        <begin position="363"/>
        <end position="377"/>
    </location>
</feature>
<feature type="region of interest" description="Disordered" evidence="3">
    <location>
        <begin position="246"/>
        <end position="281"/>
    </location>
</feature>